<dbReference type="EMBL" id="JABFAE010000002">
    <property type="protein sequence ID" value="MBA0824100.1"/>
    <property type="molecule type" value="Genomic_DNA"/>
</dbReference>
<keyword evidence="1" id="KW-1133">Transmembrane helix</keyword>
<keyword evidence="1" id="KW-0812">Transmembrane</keyword>
<protein>
    <submittedName>
        <fullName evidence="2">Uncharacterized protein</fullName>
    </submittedName>
</protein>
<proteinExistence type="predicted"/>
<name>A0A7J9IPM7_9ROSI</name>
<dbReference type="Proteomes" id="UP000593575">
    <property type="component" value="Unassembled WGS sequence"/>
</dbReference>
<evidence type="ECO:0000313" key="3">
    <source>
        <dbReference type="Proteomes" id="UP000593575"/>
    </source>
</evidence>
<dbReference type="AlphaFoldDB" id="A0A7J9IPM7"/>
<evidence type="ECO:0000313" key="2">
    <source>
        <dbReference type="EMBL" id="MBA0824100.1"/>
    </source>
</evidence>
<comment type="caution">
    <text evidence="2">The sequence shown here is derived from an EMBL/GenBank/DDBJ whole genome shotgun (WGS) entry which is preliminary data.</text>
</comment>
<evidence type="ECO:0000256" key="1">
    <source>
        <dbReference type="SAM" id="Phobius"/>
    </source>
</evidence>
<keyword evidence="3" id="KW-1185">Reference proteome</keyword>
<organism evidence="2 3">
    <name type="scientific">Gossypium armourianum</name>
    <dbReference type="NCBI Taxonomy" id="34283"/>
    <lineage>
        <taxon>Eukaryota</taxon>
        <taxon>Viridiplantae</taxon>
        <taxon>Streptophyta</taxon>
        <taxon>Embryophyta</taxon>
        <taxon>Tracheophyta</taxon>
        <taxon>Spermatophyta</taxon>
        <taxon>Magnoliopsida</taxon>
        <taxon>eudicotyledons</taxon>
        <taxon>Gunneridae</taxon>
        <taxon>Pentapetalae</taxon>
        <taxon>rosids</taxon>
        <taxon>malvids</taxon>
        <taxon>Malvales</taxon>
        <taxon>Malvaceae</taxon>
        <taxon>Malvoideae</taxon>
        <taxon>Gossypium</taxon>
    </lineage>
</organism>
<reference evidence="2 3" key="1">
    <citation type="journal article" date="2019" name="Genome Biol. Evol.">
        <title>Insights into the evolution of the New World diploid cottons (Gossypium, subgenus Houzingenia) based on genome sequencing.</title>
        <authorList>
            <person name="Grover C.E."/>
            <person name="Arick M.A. 2nd"/>
            <person name="Thrash A."/>
            <person name="Conover J.L."/>
            <person name="Sanders W.S."/>
            <person name="Peterson D.G."/>
            <person name="Frelichowski J.E."/>
            <person name="Scheffler J.A."/>
            <person name="Scheffler B.E."/>
            <person name="Wendel J.F."/>
        </authorList>
    </citation>
    <scope>NUCLEOTIDE SEQUENCE [LARGE SCALE GENOMIC DNA]</scope>
    <source>
        <strain evidence="2">6</strain>
        <tissue evidence="2">Leaf</tissue>
    </source>
</reference>
<keyword evidence="1" id="KW-0472">Membrane</keyword>
<feature type="transmembrane region" description="Helical" evidence="1">
    <location>
        <begin position="12"/>
        <end position="31"/>
    </location>
</feature>
<gene>
    <name evidence="2" type="ORF">Goarm_020784</name>
</gene>
<accession>A0A7J9IPM7</accession>
<sequence>MMKRKRKRFYNVWKVLTDYFMLHLLLCNYIIRSIY</sequence>